<dbReference type="InterPro" id="IPR006311">
    <property type="entry name" value="TAT_signal"/>
</dbReference>
<name>A0A1C3TR24_XANCT</name>
<reference evidence="2" key="1">
    <citation type="submission" date="2016-07" db="EMBL/GenBank/DDBJ databases">
        <authorList>
            <person name="Jaenicke Sebastian"/>
        </authorList>
    </citation>
    <scope>NUCLEOTIDE SEQUENCE [LARGE SCALE GENOMIC DNA]</scope>
</reference>
<gene>
    <name evidence="1" type="ORF">BN444_02768</name>
</gene>
<dbReference type="Proteomes" id="UP000093071">
    <property type="component" value="Chromosome I"/>
</dbReference>
<dbReference type="RefSeq" id="WP_153476849.1">
    <property type="nucleotide sequence ID" value="NZ_LT604072.1"/>
</dbReference>
<dbReference type="EMBL" id="LT604072">
    <property type="protein sequence ID" value="SCB05698.1"/>
    <property type="molecule type" value="Genomic_DNA"/>
</dbReference>
<evidence type="ECO:0000313" key="2">
    <source>
        <dbReference type="Proteomes" id="UP000093071"/>
    </source>
</evidence>
<dbReference type="AlphaFoldDB" id="A0A1C3TR24"/>
<proteinExistence type="predicted"/>
<dbReference type="PROSITE" id="PS51318">
    <property type="entry name" value="TAT"/>
    <property type="match status" value="1"/>
</dbReference>
<organism evidence="1 2">
    <name type="scientific">Xanthomonas translucens pv. translucens DSM 18974</name>
    <dbReference type="NCBI Taxonomy" id="1261556"/>
    <lineage>
        <taxon>Bacteria</taxon>
        <taxon>Pseudomonadati</taxon>
        <taxon>Pseudomonadota</taxon>
        <taxon>Gammaproteobacteria</taxon>
        <taxon>Lysobacterales</taxon>
        <taxon>Lysobacteraceae</taxon>
        <taxon>Xanthomonas</taxon>
        <taxon>Xanthomonas translucens group</taxon>
    </lineage>
</organism>
<evidence type="ECO:0000313" key="1">
    <source>
        <dbReference type="EMBL" id="SCB05698.1"/>
    </source>
</evidence>
<protein>
    <submittedName>
        <fullName evidence="1">Hypothetical membrane protein</fullName>
    </submittedName>
</protein>
<accession>A0A1C3TR24</accession>
<sequence>MHERRHFLKTDAFGALATGLAAALPRALAAASNGVALKKCKKMGQRLRFPRL</sequence>